<dbReference type="Pfam" id="PF07690">
    <property type="entry name" value="MFS_1"/>
    <property type="match status" value="2"/>
</dbReference>
<feature type="transmembrane region" description="Helical" evidence="3">
    <location>
        <begin position="203"/>
        <end position="227"/>
    </location>
</feature>
<feature type="transmembrane region" description="Helical" evidence="3">
    <location>
        <begin position="49"/>
        <end position="69"/>
    </location>
</feature>
<feature type="transmembrane region" description="Helical" evidence="3">
    <location>
        <begin position="120"/>
        <end position="138"/>
    </location>
</feature>
<feature type="transmembrane region" description="Helical" evidence="3">
    <location>
        <begin position="501"/>
        <end position="520"/>
    </location>
</feature>
<feature type="compositionally biased region" description="Polar residues" evidence="2">
    <location>
        <begin position="323"/>
        <end position="340"/>
    </location>
</feature>
<gene>
    <name evidence="5" type="ORF">TDIB3V08_LOCUS5852</name>
</gene>
<sequence>MKNVPPMLDLKKEPTNDALVNVSNGKPVGNNSEDGGAEKKVDLVPPDGGWGWAIVCGTALSNIIVYPVMQTFALLYKDKFANIGITATDASIIINVNAAFGMALGLVHGVLLKRFGYRKVGIIASLITFVGVVLTSLGNSFSHFLITYGLLTSLGVCLVTPAFSLALNSYFKVKRGKAMGFAMTLTGIGPVIMPPLISKLMSFYGVQGTGLILGALSLHALVGAFLLQPIKWHLIKKVVEPEANNQEEDDHEDSKNSKNNEVKKIVPDYGREGLRRKTSRPISRASSIENIDAVSIFGLDTPMLDRRVYPREGKRKNSESSQKRSQGPFEESSNLISSKKQTLSDESEKWWSTTSLNSSYMGSCVKIFDDKTFTPLKECDEEDKQEKENDSLLDDLSKKPVEIDRIKFASNDFALIEVNRNNSIIKKDISKENVDESKEMGCYKRFTGKMVKELDLTLFKDPYYVNLMLGMSIAICAEANFSLMTPFILGDLGFTNDQTAAVMSAIGIADIIFRFISPFFADYMEYSARTMYLISMAMLIASRTTLIFFTAFESVLIVGIALGIAKGVRTVYMSLVIPNYVPIERLASASGLQMVANGIIFMMFGPFIGFIRDVSGSYNLAIVAINSLTAITATMWLTEIVIVKCRHNQKSRTGS</sequence>
<dbReference type="PANTHER" id="PTHR11360:SF237">
    <property type="entry name" value="MONOCARBOXYLATE TRANSPORTER 12-B-LIKE PROTEIN"/>
    <property type="match status" value="1"/>
</dbReference>
<feature type="compositionally biased region" description="Polar residues" evidence="2">
    <location>
        <begin position="21"/>
        <end position="33"/>
    </location>
</feature>
<feature type="transmembrane region" description="Helical" evidence="3">
    <location>
        <begin position="617"/>
        <end position="642"/>
    </location>
</feature>
<organism evidence="5">
    <name type="scientific">Timema douglasi</name>
    <name type="common">Walking stick</name>
    <dbReference type="NCBI Taxonomy" id="61478"/>
    <lineage>
        <taxon>Eukaryota</taxon>
        <taxon>Metazoa</taxon>
        <taxon>Ecdysozoa</taxon>
        <taxon>Arthropoda</taxon>
        <taxon>Hexapoda</taxon>
        <taxon>Insecta</taxon>
        <taxon>Pterygota</taxon>
        <taxon>Neoptera</taxon>
        <taxon>Polyneoptera</taxon>
        <taxon>Phasmatodea</taxon>
        <taxon>Timematodea</taxon>
        <taxon>Timematoidea</taxon>
        <taxon>Timematidae</taxon>
        <taxon>Timema</taxon>
    </lineage>
</organism>
<proteinExistence type="predicted"/>
<protein>
    <recommendedName>
        <fullName evidence="4">Major facilitator superfamily (MFS) profile domain-containing protein</fullName>
    </recommendedName>
</protein>
<evidence type="ECO:0000313" key="5">
    <source>
        <dbReference type="EMBL" id="CAD7199604.1"/>
    </source>
</evidence>
<keyword evidence="3" id="KW-0812">Transmembrane</keyword>
<reference evidence="5" key="1">
    <citation type="submission" date="2020-11" db="EMBL/GenBank/DDBJ databases">
        <authorList>
            <person name="Tran Van P."/>
        </authorList>
    </citation>
    <scope>NUCLEOTIDE SEQUENCE</scope>
</reference>
<keyword evidence="3" id="KW-0472">Membrane</keyword>
<feature type="transmembrane region" description="Helical" evidence="3">
    <location>
        <begin position="532"/>
        <end position="549"/>
    </location>
</feature>
<dbReference type="GO" id="GO:0016020">
    <property type="term" value="C:membrane"/>
    <property type="evidence" value="ECO:0007669"/>
    <property type="project" value="UniProtKB-SubCell"/>
</dbReference>
<accession>A0A7R8Z7V6</accession>
<evidence type="ECO:0000256" key="2">
    <source>
        <dbReference type="SAM" id="MobiDB-lite"/>
    </source>
</evidence>
<dbReference type="InterPro" id="IPR020846">
    <property type="entry name" value="MFS_dom"/>
</dbReference>
<dbReference type="Gene3D" id="1.20.1250.20">
    <property type="entry name" value="MFS general substrate transporter like domains"/>
    <property type="match status" value="2"/>
</dbReference>
<dbReference type="InterPro" id="IPR011701">
    <property type="entry name" value="MFS"/>
</dbReference>
<dbReference type="SUPFAM" id="SSF103473">
    <property type="entry name" value="MFS general substrate transporter"/>
    <property type="match status" value="1"/>
</dbReference>
<feature type="transmembrane region" description="Helical" evidence="3">
    <location>
        <begin position="144"/>
        <end position="166"/>
    </location>
</feature>
<feature type="region of interest" description="Disordered" evidence="2">
    <location>
        <begin position="307"/>
        <end position="340"/>
    </location>
</feature>
<evidence type="ECO:0000256" key="1">
    <source>
        <dbReference type="ARBA" id="ARBA00004141"/>
    </source>
</evidence>
<keyword evidence="3" id="KW-1133">Transmembrane helix</keyword>
<feature type="compositionally biased region" description="Basic and acidic residues" evidence="2">
    <location>
        <begin position="307"/>
        <end position="322"/>
    </location>
</feature>
<feature type="transmembrane region" description="Helical" evidence="3">
    <location>
        <begin position="463"/>
        <end position="489"/>
    </location>
</feature>
<evidence type="ECO:0000256" key="3">
    <source>
        <dbReference type="SAM" id="Phobius"/>
    </source>
</evidence>
<dbReference type="InterPro" id="IPR050327">
    <property type="entry name" value="Proton-linked_MCT"/>
</dbReference>
<dbReference type="GO" id="GO:0008028">
    <property type="term" value="F:monocarboxylic acid transmembrane transporter activity"/>
    <property type="evidence" value="ECO:0007669"/>
    <property type="project" value="TreeGrafter"/>
</dbReference>
<feature type="transmembrane region" description="Helical" evidence="3">
    <location>
        <begin position="178"/>
        <end position="197"/>
    </location>
</feature>
<dbReference type="PROSITE" id="PS50850">
    <property type="entry name" value="MFS"/>
    <property type="match status" value="1"/>
</dbReference>
<dbReference type="PANTHER" id="PTHR11360">
    <property type="entry name" value="MONOCARBOXYLATE TRANSPORTER"/>
    <property type="match status" value="1"/>
</dbReference>
<dbReference type="EMBL" id="OA566879">
    <property type="protein sequence ID" value="CAD7199604.1"/>
    <property type="molecule type" value="Genomic_DNA"/>
</dbReference>
<feature type="region of interest" description="Disordered" evidence="2">
    <location>
        <begin position="243"/>
        <end position="282"/>
    </location>
</feature>
<evidence type="ECO:0000259" key="4">
    <source>
        <dbReference type="PROSITE" id="PS50850"/>
    </source>
</evidence>
<feature type="transmembrane region" description="Helical" evidence="3">
    <location>
        <begin position="555"/>
        <end position="577"/>
    </location>
</feature>
<dbReference type="InterPro" id="IPR036259">
    <property type="entry name" value="MFS_trans_sf"/>
</dbReference>
<dbReference type="AlphaFoldDB" id="A0A7R8Z7V6"/>
<comment type="subcellular location">
    <subcellularLocation>
        <location evidence="1">Membrane</location>
        <topology evidence="1">Multi-pass membrane protein</topology>
    </subcellularLocation>
</comment>
<feature type="region of interest" description="Disordered" evidence="2">
    <location>
        <begin position="18"/>
        <end position="40"/>
    </location>
</feature>
<feature type="domain" description="Major facilitator superfamily (MFS) profile" evidence="4">
    <location>
        <begin position="458"/>
        <end position="655"/>
    </location>
</feature>
<name>A0A7R8Z7V6_TIMDO</name>
<feature type="transmembrane region" description="Helical" evidence="3">
    <location>
        <begin position="589"/>
        <end position="611"/>
    </location>
</feature>
<feature type="compositionally biased region" description="Basic and acidic residues" evidence="2">
    <location>
        <begin position="252"/>
        <end position="275"/>
    </location>
</feature>